<feature type="domain" description="Thiamine pyrophosphate enzyme TPP-binding" evidence="5">
    <location>
        <begin position="399"/>
        <end position="540"/>
    </location>
</feature>
<dbReference type="EC" id="2.2.1.6" evidence="7"/>
<protein>
    <submittedName>
        <fullName evidence="7">Acetolactate synthase large subunit</fullName>
        <ecNumber evidence="7">2.2.1.6</ecNumber>
    </submittedName>
</protein>
<evidence type="ECO:0000256" key="2">
    <source>
        <dbReference type="ARBA" id="ARBA00023052"/>
    </source>
</evidence>
<dbReference type="InterPro" id="IPR045229">
    <property type="entry name" value="TPP_enz"/>
</dbReference>
<name>A0A160TV23_9ZZZZ</name>
<proteinExistence type="inferred from homology"/>
<dbReference type="AlphaFoldDB" id="A0A160TV23"/>
<dbReference type="SUPFAM" id="SSF52518">
    <property type="entry name" value="Thiamin diphosphate-binding fold (THDP-binding)"/>
    <property type="match status" value="2"/>
</dbReference>
<dbReference type="GO" id="GO:0050660">
    <property type="term" value="F:flavin adenine dinucleotide binding"/>
    <property type="evidence" value="ECO:0007669"/>
    <property type="project" value="TreeGrafter"/>
</dbReference>
<evidence type="ECO:0000313" key="7">
    <source>
        <dbReference type="EMBL" id="CUS51985.1"/>
    </source>
</evidence>
<dbReference type="GO" id="GO:0030976">
    <property type="term" value="F:thiamine pyrophosphate binding"/>
    <property type="evidence" value="ECO:0007669"/>
    <property type="project" value="InterPro"/>
</dbReference>
<dbReference type="PROSITE" id="PS00187">
    <property type="entry name" value="TPP_ENZYMES"/>
    <property type="match status" value="1"/>
</dbReference>
<dbReference type="InterPro" id="IPR000399">
    <property type="entry name" value="TPP-bd_CS"/>
</dbReference>
<sequence>MTRMSPWRMIVEALKAEGIDRLFGLPGNPIHLVDDLHRHSNIQNVLVRHEHSGVSLAYAYARVTGRPAVCYGNPGPGITNMATALLEAHSASLPVIALSNGTPISSDGKGAFQELDSVSFMRPVTKWATRIVSPETTPWVMQRAFSIAKNGRPGPVFIDVPSDIALQSCSMPPYKRSLDRHTFRPDSDAIAAAAALIKKAKQPIIICGSGAVSARAGTNITRLAESIGAALYTTPGGRGTYAEDHPLCLGQIGLYFTDAGKKYFDESDLVISFGSRLEDFSTGGWTLWPSRAKFIQIDIDPESIGLNIRPHTALVGDAELTAIDLLTAIDNLSVKNSITRFRAVNKLQTRYIANIQRQLKRKTKPISGRQVVGAINHVFGKNTIMVHENGGADLWSYYWPYYQVLDADDCIPMGEQTAMGMGVIGAIAAKIAAPNKNVVCVAGDGAMQMGMMELTTAAENKCGITWVVLNNAALGWPQYIQVLEKQAEIATDFESSPDFAKLARSQNCKGIRVTEPDKVEPALRSALRANQSGIPVLVEVQIAKHDYAPHFQHFHREVWGLGQK</sequence>
<dbReference type="EMBL" id="CZRL01000073">
    <property type="protein sequence ID" value="CUS51985.1"/>
    <property type="molecule type" value="Genomic_DNA"/>
</dbReference>
<evidence type="ECO:0000259" key="5">
    <source>
        <dbReference type="Pfam" id="PF02775"/>
    </source>
</evidence>
<dbReference type="InterPro" id="IPR029035">
    <property type="entry name" value="DHS-like_NAD/FAD-binding_dom"/>
</dbReference>
<dbReference type="GO" id="GO:0005948">
    <property type="term" value="C:acetolactate synthase complex"/>
    <property type="evidence" value="ECO:0007669"/>
    <property type="project" value="TreeGrafter"/>
</dbReference>
<dbReference type="Gene3D" id="3.40.50.1220">
    <property type="entry name" value="TPP-binding domain"/>
    <property type="match status" value="1"/>
</dbReference>
<dbReference type="Pfam" id="PF02775">
    <property type="entry name" value="TPP_enzyme_C"/>
    <property type="match status" value="1"/>
</dbReference>
<feature type="domain" description="Thiamine pyrophosphate enzyme N-terminal TPP-binding" evidence="6">
    <location>
        <begin position="9"/>
        <end position="119"/>
    </location>
</feature>
<feature type="domain" description="Thiamine pyrophosphate enzyme central" evidence="4">
    <location>
        <begin position="190"/>
        <end position="322"/>
    </location>
</feature>
<evidence type="ECO:0000256" key="1">
    <source>
        <dbReference type="ARBA" id="ARBA00007812"/>
    </source>
</evidence>
<evidence type="ECO:0000256" key="3">
    <source>
        <dbReference type="RuleBase" id="RU362132"/>
    </source>
</evidence>
<dbReference type="GO" id="GO:0000287">
    <property type="term" value="F:magnesium ion binding"/>
    <property type="evidence" value="ECO:0007669"/>
    <property type="project" value="InterPro"/>
</dbReference>
<dbReference type="FunFam" id="3.40.50.970:FF:000007">
    <property type="entry name" value="Acetolactate synthase"/>
    <property type="match status" value="1"/>
</dbReference>
<dbReference type="InterPro" id="IPR012000">
    <property type="entry name" value="Thiamin_PyroP_enz_cen_dom"/>
</dbReference>
<dbReference type="CDD" id="cd07035">
    <property type="entry name" value="TPP_PYR_POX_like"/>
    <property type="match status" value="1"/>
</dbReference>
<dbReference type="GO" id="GO:0009097">
    <property type="term" value="P:isoleucine biosynthetic process"/>
    <property type="evidence" value="ECO:0007669"/>
    <property type="project" value="TreeGrafter"/>
</dbReference>
<organism evidence="7">
    <name type="scientific">hydrothermal vent metagenome</name>
    <dbReference type="NCBI Taxonomy" id="652676"/>
    <lineage>
        <taxon>unclassified sequences</taxon>
        <taxon>metagenomes</taxon>
        <taxon>ecological metagenomes</taxon>
    </lineage>
</organism>
<dbReference type="SUPFAM" id="SSF52467">
    <property type="entry name" value="DHS-like NAD/FAD-binding domain"/>
    <property type="match status" value="1"/>
</dbReference>
<dbReference type="InterPro" id="IPR012001">
    <property type="entry name" value="Thiamin_PyroP_enz_TPP-bd_dom"/>
</dbReference>
<dbReference type="GO" id="GO:0003984">
    <property type="term" value="F:acetolactate synthase activity"/>
    <property type="evidence" value="ECO:0007669"/>
    <property type="project" value="UniProtKB-EC"/>
</dbReference>
<dbReference type="GO" id="GO:0009099">
    <property type="term" value="P:L-valine biosynthetic process"/>
    <property type="evidence" value="ECO:0007669"/>
    <property type="project" value="TreeGrafter"/>
</dbReference>
<dbReference type="Pfam" id="PF00205">
    <property type="entry name" value="TPP_enzyme_M"/>
    <property type="match status" value="1"/>
</dbReference>
<dbReference type="Pfam" id="PF02776">
    <property type="entry name" value="TPP_enzyme_N"/>
    <property type="match status" value="1"/>
</dbReference>
<dbReference type="Gene3D" id="3.40.50.970">
    <property type="match status" value="2"/>
</dbReference>
<evidence type="ECO:0000259" key="6">
    <source>
        <dbReference type="Pfam" id="PF02776"/>
    </source>
</evidence>
<accession>A0A160TV23</accession>
<reference evidence="7" key="1">
    <citation type="submission" date="2015-10" db="EMBL/GenBank/DDBJ databases">
        <authorList>
            <person name="Gilbert D.G."/>
        </authorList>
    </citation>
    <scope>NUCLEOTIDE SEQUENCE</scope>
</reference>
<dbReference type="PANTHER" id="PTHR18968">
    <property type="entry name" value="THIAMINE PYROPHOSPHATE ENZYMES"/>
    <property type="match status" value="1"/>
</dbReference>
<dbReference type="PANTHER" id="PTHR18968:SF167">
    <property type="entry name" value="ACETOLACTATE SYNTHASE LARGE SUBUNIT ILVB2-RELATED"/>
    <property type="match status" value="1"/>
</dbReference>
<keyword evidence="2 3" id="KW-0786">Thiamine pyrophosphate</keyword>
<gene>
    <name evidence="7" type="ORF">MGWOODY_XGa298</name>
</gene>
<dbReference type="InterPro" id="IPR029061">
    <property type="entry name" value="THDP-binding"/>
</dbReference>
<dbReference type="InterPro" id="IPR011766">
    <property type="entry name" value="TPP_enzyme_TPP-bd"/>
</dbReference>
<comment type="similarity">
    <text evidence="1 3">Belongs to the TPP enzyme family.</text>
</comment>
<evidence type="ECO:0000259" key="4">
    <source>
        <dbReference type="Pfam" id="PF00205"/>
    </source>
</evidence>
<keyword evidence="7" id="KW-0808">Transferase</keyword>